<sequence>MDANIVFIHALTPLHAGIGQGTGVIDLPIAREKATRLPFFPGSSIKGALRTQCTDKKHARIFGGDPSDATDNRASSVLFSDQRLLLFPVRSLAGTFAWVTSPYILRRLQRDLIDAGITSLPDVFPLVTGTNCVITPDSKLAIEVDEKKLISIEDLDLPVSTDSAKALEKWAEWLGKQIFPGKHDTFWQQMLREKICLVPDDVFRFLAEQATQIATRIRLEEHSKTVQQGGLWYEEMLPTETILSGMVMISPTTDKDAPRLSVNEILTILNGLCQNMLQLGGMATVGRGFCHVHLLNKEVR</sequence>
<evidence type="ECO:0000313" key="4">
    <source>
        <dbReference type="Proteomes" id="UP000287352"/>
    </source>
</evidence>
<feature type="domain" description="CRISPR type III-associated protein" evidence="2">
    <location>
        <begin position="8"/>
        <end position="290"/>
    </location>
</feature>
<evidence type="ECO:0000256" key="1">
    <source>
        <dbReference type="ARBA" id="ARBA00023118"/>
    </source>
</evidence>
<keyword evidence="4" id="KW-1185">Reference proteome</keyword>
<dbReference type="Pfam" id="PF03787">
    <property type="entry name" value="RAMPs"/>
    <property type="match status" value="1"/>
</dbReference>
<proteinExistence type="predicted"/>
<dbReference type="InterPro" id="IPR013410">
    <property type="entry name" value="CRISPR-assoc_RAMP_Cmr4"/>
</dbReference>
<dbReference type="InterPro" id="IPR005537">
    <property type="entry name" value="RAMP_III_fam"/>
</dbReference>
<dbReference type="PANTHER" id="PTHR36700">
    <property type="entry name" value="CRISPR SYSTEM CMR SUBUNIT CMR4"/>
    <property type="match status" value="1"/>
</dbReference>
<dbReference type="NCBIfam" id="TIGR02580">
    <property type="entry name" value="cas_RAMP_Cmr4"/>
    <property type="match status" value="1"/>
</dbReference>
<gene>
    <name evidence="3" type="ORF">KTT_44250</name>
</gene>
<organism evidence="3 4">
    <name type="scientific">Tengunoibacter tsumagoiensis</name>
    <dbReference type="NCBI Taxonomy" id="2014871"/>
    <lineage>
        <taxon>Bacteria</taxon>
        <taxon>Bacillati</taxon>
        <taxon>Chloroflexota</taxon>
        <taxon>Ktedonobacteria</taxon>
        <taxon>Ktedonobacterales</taxon>
        <taxon>Dictyobacteraceae</taxon>
        <taxon>Tengunoibacter</taxon>
    </lineage>
</organism>
<dbReference type="Proteomes" id="UP000287352">
    <property type="component" value="Unassembled WGS sequence"/>
</dbReference>
<comment type="caution">
    <text evidence="3">The sequence shown here is derived from an EMBL/GenBank/DDBJ whole genome shotgun (WGS) entry which is preliminary data.</text>
</comment>
<keyword evidence="1" id="KW-0051">Antiviral defense</keyword>
<dbReference type="PANTHER" id="PTHR36700:SF1">
    <property type="entry name" value="CRISPR SYSTEM CMR SUBUNIT CMR4"/>
    <property type="match status" value="1"/>
</dbReference>
<dbReference type="OrthoDB" id="9789361at2"/>
<accession>A0A402A6A5</accession>
<dbReference type="GO" id="GO:0051607">
    <property type="term" value="P:defense response to virus"/>
    <property type="evidence" value="ECO:0007669"/>
    <property type="project" value="UniProtKB-KW"/>
</dbReference>
<dbReference type="AlphaFoldDB" id="A0A402A6A5"/>
<dbReference type="RefSeq" id="WP_126582125.1">
    <property type="nucleotide sequence ID" value="NZ_BIFR01000002.1"/>
</dbReference>
<reference evidence="4" key="1">
    <citation type="submission" date="2018-12" db="EMBL/GenBank/DDBJ databases">
        <title>Tengunoibacter tsumagoiensis gen. nov., sp. nov., Dictyobacter kobayashii sp. nov., D. alpinus sp. nov., and D. joshuensis sp. nov. and description of Dictyobacteraceae fam. nov. within the order Ktedonobacterales isolated from Tengu-no-mugimeshi.</title>
        <authorList>
            <person name="Wang C.M."/>
            <person name="Zheng Y."/>
            <person name="Sakai Y."/>
            <person name="Toyoda A."/>
            <person name="Minakuchi Y."/>
            <person name="Abe K."/>
            <person name="Yokota A."/>
            <person name="Yabe S."/>
        </authorList>
    </citation>
    <scope>NUCLEOTIDE SEQUENCE [LARGE SCALE GENOMIC DNA]</scope>
    <source>
        <strain evidence="4">Uno3</strain>
    </source>
</reference>
<dbReference type="EMBL" id="BIFR01000002">
    <property type="protein sequence ID" value="GCE14566.1"/>
    <property type="molecule type" value="Genomic_DNA"/>
</dbReference>
<evidence type="ECO:0000313" key="3">
    <source>
        <dbReference type="EMBL" id="GCE14566.1"/>
    </source>
</evidence>
<evidence type="ECO:0000259" key="2">
    <source>
        <dbReference type="Pfam" id="PF03787"/>
    </source>
</evidence>
<protein>
    <submittedName>
        <fullName evidence="3">Type III-B CRISPR module RAMP protein Cmr4</fullName>
    </submittedName>
</protein>
<name>A0A402A6A5_9CHLR</name>